<evidence type="ECO:0000313" key="2">
    <source>
        <dbReference type="Proteomes" id="UP000239663"/>
    </source>
</evidence>
<reference evidence="1 2" key="1">
    <citation type="submission" date="2017-12" db="EMBL/GenBank/DDBJ databases">
        <title>Taxonomic description and draft genome of Pradoshia cofamensis Gen. nov., sp. nov., a thermotolerant bacillale isolated from anterior gut of earthworm Eisenia fetida.</title>
        <authorList>
            <person name="Saha T."/>
            <person name="Chakraborty R."/>
        </authorList>
    </citation>
    <scope>NUCLEOTIDE SEQUENCE [LARGE SCALE GENOMIC DNA]</scope>
    <source>
        <strain evidence="1 2">EAG3</strain>
    </source>
</reference>
<comment type="caution">
    <text evidence="1">The sequence shown here is derived from an EMBL/GenBank/DDBJ whole genome shotgun (WGS) entry which is preliminary data.</text>
</comment>
<dbReference type="SUPFAM" id="SSF47598">
    <property type="entry name" value="Ribbon-helix-helix"/>
    <property type="match status" value="1"/>
</dbReference>
<dbReference type="Proteomes" id="UP000239663">
    <property type="component" value="Unassembled WGS sequence"/>
</dbReference>
<proteinExistence type="predicted"/>
<dbReference type="OrthoDB" id="1634058at2"/>
<gene>
    <name evidence="1" type="ORF">CYL18_17735</name>
</gene>
<dbReference type="EMBL" id="PKOZ01000020">
    <property type="protein sequence ID" value="PQD93838.1"/>
    <property type="molecule type" value="Genomic_DNA"/>
</dbReference>
<name>A0A2S7MVR4_9BACI</name>
<accession>A0A2S7MVR4</accession>
<sequence>MSESSATTEILIRLPQNLLSELDGYVREENVNRSEFIYQATKMYLQERKKKEFRESMRRGYMEMANINLTMAAEAFQAEYEAEHAVERLVSGE</sequence>
<organism evidence="1 2">
    <name type="scientific">Pradoshia eiseniae</name>
    <dbReference type="NCBI Taxonomy" id="2064768"/>
    <lineage>
        <taxon>Bacteria</taxon>
        <taxon>Bacillati</taxon>
        <taxon>Bacillota</taxon>
        <taxon>Bacilli</taxon>
        <taxon>Bacillales</taxon>
        <taxon>Bacillaceae</taxon>
        <taxon>Pradoshia</taxon>
    </lineage>
</organism>
<dbReference type="NCBIfam" id="NF041551">
    <property type="entry name" value="YlcI_YnfO_N"/>
    <property type="match status" value="1"/>
</dbReference>
<dbReference type="RefSeq" id="WP_049672447.1">
    <property type="nucleotide sequence ID" value="NZ_PKOZ01000020.1"/>
</dbReference>
<dbReference type="Gene3D" id="1.10.1220.10">
    <property type="entry name" value="Met repressor-like"/>
    <property type="match status" value="1"/>
</dbReference>
<dbReference type="InterPro" id="IPR013321">
    <property type="entry name" value="Arc_rbn_hlx_hlx"/>
</dbReference>
<dbReference type="GO" id="GO:0006355">
    <property type="term" value="P:regulation of DNA-templated transcription"/>
    <property type="evidence" value="ECO:0007669"/>
    <property type="project" value="InterPro"/>
</dbReference>
<dbReference type="CDD" id="cd22231">
    <property type="entry name" value="RHH_NikR_HicB-like"/>
    <property type="match status" value="1"/>
</dbReference>
<keyword evidence="2" id="KW-1185">Reference proteome</keyword>
<protein>
    <submittedName>
        <fullName evidence="1">Antitoxin endoai</fullName>
    </submittedName>
</protein>
<dbReference type="AlphaFoldDB" id="A0A2S7MVR4"/>
<evidence type="ECO:0000313" key="1">
    <source>
        <dbReference type="EMBL" id="PQD93838.1"/>
    </source>
</evidence>
<dbReference type="InterPro" id="IPR010985">
    <property type="entry name" value="Ribbon_hlx_hlx"/>
</dbReference>